<keyword evidence="2 5" id="KW-0812">Transmembrane</keyword>
<comment type="subcellular location">
    <subcellularLocation>
        <location evidence="1">Membrane</location>
        <topology evidence="1">Multi-pass membrane protein</topology>
    </subcellularLocation>
</comment>
<sequence>MLFNEKPSSFVRGFFFIFLFFLLFIKLPFFYEYNYISFESFLLVFVNIYLIYIAYVFYSNQTVKIKLNLYRFFIYVLILFFLIFLNDDQIYHLSMFLLLALLFEFSISFIDSKTFFYSIILLSFLFLTFSIIEYSLYSNGIYILDSKIAKFVFVGLHEPRRSLIGLFGQQNLSSLILCLGFFGYIHLIEETADLPWYRYIPLAYIAMGIFLTTSRMAIVAICFTFLSMILLKYFQSIKKLSKIIAASVAGYFLSSAIGYSSVEKISSINASGAADVSSYMRFNYWFSSLKMGFDNLPFGVGLGGFKKHLGDYTLKTAETLKLGYSSFDQTLWAHNDFFQFFADTGIFALLVITACIFWFFKIGLFKKYTYLSSFVLVFFIYANFSYPLHFPPLMIIFVISLALIYKEYGNKSPVSSDYHVTKFALIILAGLVIVLNIYFINHFTNNYQYYKFNRNLTNSNVVESAKHFAANHIGENINSPYEWLFINDVIYKFSNYSYFKNKPEIAKIIAPVAVNYSKVNANHTLYYSMAKLFFTMQEYNKAKKYARIAFNKKPNIDQYYTLMHMAEVMMISKRENIPITELMPEDVFLDYESEGVLHESQYDSNLIVK</sequence>
<reference evidence="8" key="2">
    <citation type="submission" date="2011-06" db="EMBL/GenBank/DDBJ databases">
        <title>The complete genome of Flexistipes sinusarabici DSM 4947.</title>
        <authorList>
            <person name="Lucas S."/>
            <person name="Han J."/>
            <person name="Lapidus A."/>
            <person name="Bruce D."/>
            <person name="Goodwin L."/>
            <person name="Pitluck S."/>
            <person name="Peters L."/>
            <person name="Kyrpides N."/>
            <person name="Mavromatis K."/>
            <person name="Ivanova N."/>
            <person name="Mikhailova N."/>
            <person name="Chertkov O."/>
            <person name="Detter J.C."/>
            <person name="Tapia R."/>
            <person name="Han C."/>
            <person name="Land M."/>
            <person name="Hauser L."/>
            <person name="Markowitz V."/>
            <person name="Cheng J.-F."/>
            <person name="Hugenholtz P."/>
            <person name="Woyke T."/>
            <person name="Wu D."/>
            <person name="Spring S."/>
            <person name="Schroeder M."/>
            <person name="Brambilla E."/>
            <person name="Klenk H.-P."/>
            <person name="Eisen J.A."/>
        </authorList>
    </citation>
    <scope>NUCLEOTIDE SEQUENCE [LARGE SCALE GENOMIC DNA]</scope>
    <source>
        <strain evidence="8">DSM 4947 / MAS 10</strain>
    </source>
</reference>
<dbReference type="STRING" id="717231.Flexsi_2290"/>
<dbReference type="GO" id="GO:0016020">
    <property type="term" value="C:membrane"/>
    <property type="evidence" value="ECO:0007669"/>
    <property type="project" value="UniProtKB-SubCell"/>
</dbReference>
<dbReference type="InterPro" id="IPR051533">
    <property type="entry name" value="WaaL-like"/>
</dbReference>
<accession>F8E6D8</accession>
<keyword evidence="8" id="KW-1185">Reference proteome</keyword>
<feature type="transmembrane region" description="Helical" evidence="5">
    <location>
        <begin position="205"/>
        <end position="231"/>
    </location>
</feature>
<dbReference type="Pfam" id="PF04932">
    <property type="entry name" value="Wzy_C"/>
    <property type="match status" value="1"/>
</dbReference>
<feature type="transmembrane region" description="Helical" evidence="5">
    <location>
        <begin position="337"/>
        <end position="360"/>
    </location>
</feature>
<feature type="domain" description="O-antigen ligase-related" evidence="6">
    <location>
        <begin position="202"/>
        <end position="352"/>
    </location>
</feature>
<feature type="transmembrane region" description="Helical" evidence="5">
    <location>
        <begin position="115"/>
        <end position="134"/>
    </location>
</feature>
<dbReference type="Proteomes" id="UP000006621">
    <property type="component" value="Chromosome"/>
</dbReference>
<feature type="transmembrane region" description="Helical" evidence="5">
    <location>
        <begin position="163"/>
        <end position="185"/>
    </location>
</feature>
<feature type="transmembrane region" description="Helical" evidence="5">
    <location>
        <begin position="9"/>
        <end position="29"/>
    </location>
</feature>
<dbReference type="PANTHER" id="PTHR37422">
    <property type="entry name" value="TEICHURONIC ACID BIOSYNTHESIS PROTEIN TUAE"/>
    <property type="match status" value="1"/>
</dbReference>
<evidence type="ECO:0000256" key="3">
    <source>
        <dbReference type="ARBA" id="ARBA00022989"/>
    </source>
</evidence>
<keyword evidence="3 5" id="KW-1133">Transmembrane helix</keyword>
<proteinExistence type="predicted"/>
<reference evidence="7 8" key="1">
    <citation type="journal article" date="2011" name="Stand. Genomic Sci.">
        <title>Genome sequence of the moderately thermophilic halophile Flexistipes sinusarabici strain (MAS10).</title>
        <authorList>
            <person name="Lapidus A."/>
            <person name="Chertkov O."/>
            <person name="Nolan M."/>
            <person name="Lucas S."/>
            <person name="Hammon N."/>
            <person name="Deshpande S."/>
            <person name="Cheng J.F."/>
            <person name="Tapia R."/>
            <person name="Han C."/>
            <person name="Goodwin L."/>
            <person name="Pitluck S."/>
            <person name="Liolios K."/>
            <person name="Pagani I."/>
            <person name="Ivanova N."/>
            <person name="Huntemann M."/>
            <person name="Mavromatis K."/>
            <person name="Mikhailova N."/>
            <person name="Pati A."/>
            <person name="Chen A."/>
            <person name="Palaniappan K."/>
            <person name="Land M."/>
            <person name="Hauser L."/>
            <person name="Brambilla E.M."/>
            <person name="Rohde M."/>
            <person name="Abt B."/>
            <person name="Spring S."/>
            <person name="Goker M."/>
            <person name="Bristow J."/>
            <person name="Eisen J.A."/>
            <person name="Markowitz V."/>
            <person name="Hugenholtz P."/>
            <person name="Kyrpides N.C."/>
            <person name="Klenk H.P."/>
            <person name="Woyke T."/>
        </authorList>
    </citation>
    <scope>NUCLEOTIDE SEQUENCE [LARGE SCALE GENOMIC DNA]</scope>
    <source>
        <strain evidence="8">DSM 4947 / MAS 10</strain>
    </source>
</reference>
<feature type="transmembrane region" description="Helical" evidence="5">
    <location>
        <begin position="69"/>
        <end position="85"/>
    </location>
</feature>
<feature type="transmembrane region" description="Helical" evidence="5">
    <location>
        <begin position="243"/>
        <end position="262"/>
    </location>
</feature>
<name>F8E6D8_FLESM</name>
<evidence type="ECO:0000256" key="2">
    <source>
        <dbReference type="ARBA" id="ARBA00022692"/>
    </source>
</evidence>
<evidence type="ECO:0000259" key="6">
    <source>
        <dbReference type="Pfam" id="PF04932"/>
    </source>
</evidence>
<feature type="transmembrane region" description="Helical" evidence="5">
    <location>
        <begin position="420"/>
        <end position="440"/>
    </location>
</feature>
<dbReference type="AlphaFoldDB" id="F8E6D8"/>
<dbReference type="HOGENOM" id="CLU_448159_0_0_0"/>
<dbReference type="KEGG" id="fsi:Flexsi_2290"/>
<evidence type="ECO:0000256" key="1">
    <source>
        <dbReference type="ARBA" id="ARBA00004141"/>
    </source>
</evidence>
<evidence type="ECO:0000256" key="4">
    <source>
        <dbReference type="ARBA" id="ARBA00023136"/>
    </source>
</evidence>
<organism evidence="7 8">
    <name type="scientific">Flexistipes sinusarabici (strain ATCC 49648 / DSM 4947 / MAS 10)</name>
    <dbReference type="NCBI Taxonomy" id="717231"/>
    <lineage>
        <taxon>Bacteria</taxon>
        <taxon>Pseudomonadati</taxon>
        <taxon>Deferribacterota</taxon>
        <taxon>Deferribacteres</taxon>
        <taxon>Deferribacterales</taxon>
        <taxon>Flexistipitaceae</taxon>
        <taxon>Flexistipes</taxon>
    </lineage>
</organism>
<feature type="transmembrane region" description="Helical" evidence="5">
    <location>
        <begin position="35"/>
        <end position="57"/>
    </location>
</feature>
<gene>
    <name evidence="7" type="ordered locus">Flexsi_2290</name>
</gene>
<feature type="transmembrane region" description="Helical" evidence="5">
    <location>
        <begin position="390"/>
        <end position="408"/>
    </location>
</feature>
<dbReference type="EMBL" id="CP002858">
    <property type="protein sequence ID" value="AEI15905.1"/>
    <property type="molecule type" value="Genomic_DNA"/>
</dbReference>
<evidence type="ECO:0000256" key="5">
    <source>
        <dbReference type="SAM" id="Phobius"/>
    </source>
</evidence>
<keyword evidence="4 5" id="KW-0472">Membrane</keyword>
<dbReference type="InterPro" id="IPR007016">
    <property type="entry name" value="O-antigen_ligase-rel_domated"/>
</dbReference>
<dbReference type="eggNOG" id="COG3307">
    <property type="taxonomic scope" value="Bacteria"/>
</dbReference>
<evidence type="ECO:0000313" key="8">
    <source>
        <dbReference type="Proteomes" id="UP000006621"/>
    </source>
</evidence>
<feature type="transmembrane region" description="Helical" evidence="5">
    <location>
        <begin position="91"/>
        <end position="110"/>
    </location>
</feature>
<protein>
    <submittedName>
        <fullName evidence="7">O-antigen polymerase</fullName>
    </submittedName>
</protein>
<dbReference type="PANTHER" id="PTHR37422:SF13">
    <property type="entry name" value="LIPOPOLYSACCHARIDE BIOSYNTHESIS PROTEIN PA4999-RELATED"/>
    <property type="match status" value="1"/>
</dbReference>
<evidence type="ECO:0000313" key="7">
    <source>
        <dbReference type="EMBL" id="AEI15905.1"/>
    </source>
</evidence>